<accession>A0A5F0MVQ1</accession>
<evidence type="ECO:0000256" key="1">
    <source>
        <dbReference type="SAM" id="Phobius"/>
    </source>
</evidence>
<proteinExistence type="predicted"/>
<keyword evidence="1" id="KW-0812">Transmembrane</keyword>
<dbReference type="EMBL" id="NRPP01000009">
    <property type="protein sequence ID" value="TFJ27760.1"/>
    <property type="molecule type" value="Genomic_DNA"/>
</dbReference>
<gene>
    <name evidence="2" type="ORF">CKN69_05110</name>
</gene>
<evidence type="ECO:0008006" key="4">
    <source>
        <dbReference type="Google" id="ProtNLM"/>
    </source>
</evidence>
<evidence type="ECO:0000313" key="3">
    <source>
        <dbReference type="Proteomes" id="UP000297938"/>
    </source>
</evidence>
<evidence type="ECO:0000313" key="2">
    <source>
        <dbReference type="EMBL" id="TFJ27760.1"/>
    </source>
</evidence>
<organism evidence="2 3">
    <name type="scientific">Carnobacterium divergens</name>
    <name type="common">Lactobacillus divergens</name>
    <dbReference type="NCBI Taxonomy" id="2748"/>
    <lineage>
        <taxon>Bacteria</taxon>
        <taxon>Bacillati</taxon>
        <taxon>Bacillota</taxon>
        <taxon>Bacilli</taxon>
        <taxon>Lactobacillales</taxon>
        <taxon>Carnobacteriaceae</taxon>
        <taxon>Carnobacterium</taxon>
    </lineage>
</organism>
<name>A0A5F0MVQ1_CARDV</name>
<dbReference type="RefSeq" id="WP_109841016.1">
    <property type="nucleotide sequence ID" value="NZ_CBCPJQ010000010.1"/>
</dbReference>
<reference evidence="2 3" key="1">
    <citation type="journal article" date="2018" name="Int. J. Food Microbiol.">
        <title>Growth of Carnobacterium spp. isolated from chilled vacuum-packaged meat under relevant acidic conditions.</title>
        <authorList>
            <person name="Zhang P."/>
            <person name="Badoni M."/>
            <person name="Ganzle M."/>
            <person name="Yang X."/>
        </authorList>
    </citation>
    <scope>NUCLEOTIDE SEQUENCE [LARGE SCALE GENOMIC DNA]</scope>
    <source>
        <strain evidence="2 3">B2</strain>
    </source>
</reference>
<keyword evidence="1" id="KW-0472">Membrane</keyword>
<comment type="caution">
    <text evidence="2">The sequence shown here is derived from an EMBL/GenBank/DDBJ whole genome shotgun (WGS) entry which is preliminary data.</text>
</comment>
<sequence>MRYKKSIKKFLKSERGNATLEAAYLYPSLLMMTIFLLFFTIVVYQKALVNFQARKAADQIAYIWNNNSDNLNNTTPNFNGDFKYYSTDTPNGDGLYWKVFQNNALKKYSLDFFKSDSTLVSEKEAAAQVHFQTKSVVDLKVEYQNALVSKYSNEVLATESIQVTATSGFKIPSVLKQFTWLNKKISATATAEIYDPVENIRTVKSLLFITGKLAEKVKFLKDIIKLLGL</sequence>
<dbReference type="Proteomes" id="UP000297938">
    <property type="component" value="Unassembled WGS sequence"/>
</dbReference>
<keyword evidence="1" id="KW-1133">Transmembrane helix</keyword>
<protein>
    <recommendedName>
        <fullName evidence="4">Pilus assembly protein</fullName>
    </recommendedName>
</protein>
<dbReference type="AlphaFoldDB" id="A0A5F0MVQ1"/>
<feature type="transmembrane region" description="Helical" evidence="1">
    <location>
        <begin position="21"/>
        <end position="44"/>
    </location>
</feature>